<organism evidence="1 2">
    <name type="scientific">Nocardia carnea</name>
    <dbReference type="NCBI Taxonomy" id="37328"/>
    <lineage>
        <taxon>Bacteria</taxon>
        <taxon>Bacillati</taxon>
        <taxon>Actinomycetota</taxon>
        <taxon>Actinomycetes</taxon>
        <taxon>Mycobacteriales</taxon>
        <taxon>Nocardiaceae</taxon>
        <taxon>Nocardia</taxon>
    </lineage>
</organism>
<gene>
    <name evidence="1" type="ORF">ACH4WX_19625</name>
</gene>
<name>A0ABW7TPG4_9NOCA</name>
<proteinExistence type="predicted"/>
<protein>
    <submittedName>
        <fullName evidence="1">Uncharacterized protein</fullName>
    </submittedName>
</protein>
<evidence type="ECO:0000313" key="1">
    <source>
        <dbReference type="EMBL" id="MFI1462929.1"/>
    </source>
</evidence>
<evidence type="ECO:0000313" key="2">
    <source>
        <dbReference type="Proteomes" id="UP001611263"/>
    </source>
</evidence>
<dbReference type="RefSeq" id="WP_156052282.1">
    <property type="nucleotide sequence ID" value="NZ_JBIRUQ010000004.1"/>
</dbReference>
<dbReference type="EMBL" id="JBIRUQ010000004">
    <property type="protein sequence ID" value="MFI1462929.1"/>
    <property type="molecule type" value="Genomic_DNA"/>
</dbReference>
<comment type="caution">
    <text evidence="1">The sequence shown here is derived from an EMBL/GenBank/DDBJ whole genome shotgun (WGS) entry which is preliminary data.</text>
</comment>
<reference evidence="1 2" key="1">
    <citation type="submission" date="2024-10" db="EMBL/GenBank/DDBJ databases">
        <title>The Natural Products Discovery Center: Release of the First 8490 Sequenced Strains for Exploring Actinobacteria Biosynthetic Diversity.</title>
        <authorList>
            <person name="Kalkreuter E."/>
            <person name="Kautsar S.A."/>
            <person name="Yang D."/>
            <person name="Bader C.D."/>
            <person name="Teijaro C.N."/>
            <person name="Fluegel L."/>
            <person name="Davis C.M."/>
            <person name="Simpson J.R."/>
            <person name="Lauterbach L."/>
            <person name="Steele A.D."/>
            <person name="Gui C."/>
            <person name="Meng S."/>
            <person name="Li G."/>
            <person name="Viehrig K."/>
            <person name="Ye F."/>
            <person name="Su P."/>
            <person name="Kiefer A.F."/>
            <person name="Nichols A."/>
            <person name="Cepeda A.J."/>
            <person name="Yan W."/>
            <person name="Fan B."/>
            <person name="Jiang Y."/>
            <person name="Adhikari A."/>
            <person name="Zheng C.-J."/>
            <person name="Schuster L."/>
            <person name="Cowan T.M."/>
            <person name="Smanski M.J."/>
            <person name="Chevrette M.G."/>
            <person name="De Carvalho L.P.S."/>
            <person name="Shen B."/>
        </authorList>
    </citation>
    <scope>NUCLEOTIDE SEQUENCE [LARGE SCALE GENOMIC DNA]</scope>
    <source>
        <strain evidence="1 2">NPDC020568</strain>
    </source>
</reference>
<keyword evidence="2" id="KW-1185">Reference proteome</keyword>
<dbReference type="GeneID" id="93509527"/>
<sequence length="48" mass="5694">MRRARNDQVDESQIRRSVRYVPVPSEWSEQPRLQLVEVIREGPETPFG</sequence>
<dbReference type="Proteomes" id="UP001611263">
    <property type="component" value="Unassembled WGS sequence"/>
</dbReference>
<accession>A0ABW7TPG4</accession>